<dbReference type="Proteomes" id="UP000814243">
    <property type="component" value="Unassembled WGS sequence"/>
</dbReference>
<evidence type="ECO:0000313" key="2">
    <source>
        <dbReference type="Proteomes" id="UP000814243"/>
    </source>
</evidence>
<dbReference type="AlphaFoldDB" id="A0A922M6N3"/>
<name>A0A922M6N3_SPOEX</name>
<comment type="caution">
    <text evidence="1">The sequence shown here is derived from an EMBL/GenBank/DDBJ whole genome shotgun (WGS) entry which is preliminary data.</text>
</comment>
<accession>A0A922M6N3</accession>
<organism evidence="1 2">
    <name type="scientific">Spodoptera exigua</name>
    <name type="common">Beet armyworm</name>
    <name type="synonym">Noctua fulgens</name>
    <dbReference type="NCBI Taxonomy" id="7107"/>
    <lineage>
        <taxon>Eukaryota</taxon>
        <taxon>Metazoa</taxon>
        <taxon>Ecdysozoa</taxon>
        <taxon>Arthropoda</taxon>
        <taxon>Hexapoda</taxon>
        <taxon>Insecta</taxon>
        <taxon>Pterygota</taxon>
        <taxon>Neoptera</taxon>
        <taxon>Endopterygota</taxon>
        <taxon>Lepidoptera</taxon>
        <taxon>Glossata</taxon>
        <taxon>Ditrysia</taxon>
        <taxon>Noctuoidea</taxon>
        <taxon>Noctuidae</taxon>
        <taxon>Amphipyrinae</taxon>
        <taxon>Spodoptera</taxon>
    </lineage>
</organism>
<reference evidence="1" key="1">
    <citation type="journal article" date="2021" name="G3 (Bethesda)">
        <title>Genome and transcriptome analysis of the beet armyworm Spodoptera exigua reveals targets for pest control. .</title>
        <authorList>
            <person name="Simon S."/>
            <person name="Breeschoten T."/>
            <person name="Jansen H.J."/>
            <person name="Dirks R.P."/>
            <person name="Schranz M.E."/>
            <person name="Ros V.I.D."/>
        </authorList>
    </citation>
    <scope>NUCLEOTIDE SEQUENCE</scope>
    <source>
        <strain evidence="1">TB_SE_WUR_2020</strain>
    </source>
</reference>
<evidence type="ECO:0000313" key="1">
    <source>
        <dbReference type="EMBL" id="KAH9631135.1"/>
    </source>
</evidence>
<sequence>MIKAGRKGKVNSEKLKKIFLKYGDVCRNRSIKYNDPVFKTISNELDNTIAPYAIYKALKRHYDEYFQNDEDDNLYSPRVQSSSSSSPSRHSVASLSLTYQGKVKTFSFTMDEHEWKKIQPVMEENVPHNPKKKSKLTPYKRGKLAKILQYKPAVVVQKELAAKLIKDPNQVCPPVLPSLAALRQIKYEKRQSKRLHAHPILSILMMTICSQRVTLNRVTV</sequence>
<gene>
    <name evidence="1" type="ORF">HF086_001070</name>
</gene>
<dbReference type="EMBL" id="JACEFF010000775">
    <property type="protein sequence ID" value="KAH9631135.1"/>
    <property type="molecule type" value="Genomic_DNA"/>
</dbReference>
<proteinExistence type="predicted"/>
<protein>
    <submittedName>
        <fullName evidence="1">Uncharacterized protein</fullName>
    </submittedName>
</protein>